<proteinExistence type="predicted"/>
<organism evidence="2 3">
    <name type="scientific">Streptomyces puniciscabiei</name>
    <dbReference type="NCBI Taxonomy" id="164348"/>
    <lineage>
        <taxon>Bacteria</taxon>
        <taxon>Bacillati</taxon>
        <taxon>Actinomycetota</taxon>
        <taxon>Actinomycetes</taxon>
        <taxon>Kitasatosporales</taxon>
        <taxon>Streptomycetaceae</taxon>
        <taxon>Streptomyces</taxon>
    </lineage>
</organism>
<reference evidence="2 3" key="1">
    <citation type="submission" date="2019-06" db="EMBL/GenBank/DDBJ databases">
        <title>Sequencing the genomes of 1000 actinobacteria strains.</title>
        <authorList>
            <person name="Klenk H.-P."/>
        </authorList>
    </citation>
    <scope>NUCLEOTIDE SEQUENCE [LARGE SCALE GENOMIC DNA]</scope>
    <source>
        <strain evidence="2 3">DSM 41929</strain>
    </source>
</reference>
<name>A0A542SX87_9ACTN</name>
<dbReference type="OrthoDB" id="4249214at2"/>
<evidence type="ECO:0000256" key="1">
    <source>
        <dbReference type="SAM" id="MobiDB-lite"/>
    </source>
</evidence>
<accession>A0A542SX87</accession>
<dbReference type="RefSeq" id="WP_142219276.1">
    <property type="nucleotide sequence ID" value="NZ_JBPJFI010000003.1"/>
</dbReference>
<evidence type="ECO:0000313" key="2">
    <source>
        <dbReference type="EMBL" id="TQK79213.1"/>
    </source>
</evidence>
<protein>
    <submittedName>
        <fullName evidence="2">Uncharacterized protein</fullName>
    </submittedName>
</protein>
<keyword evidence="3" id="KW-1185">Reference proteome</keyword>
<sequence>MTPTLERAAAFHQAVLDDHDALAATLSRLREQTQNGDYAYYIDIVSFMAGLPLPADHTTLQWLDSEQATRTRWRTLVTSPPSSLRRRSSPPHGRDELPGHGRSGGASLKPAAIRHPHTEPTDACDHSTGRVRGFLGIGLYGNFTRLDCLVCDAR</sequence>
<dbReference type="Proteomes" id="UP000318103">
    <property type="component" value="Unassembled WGS sequence"/>
</dbReference>
<feature type="region of interest" description="Disordered" evidence="1">
    <location>
        <begin position="75"/>
        <end position="126"/>
    </location>
</feature>
<dbReference type="AlphaFoldDB" id="A0A542SX87"/>
<evidence type="ECO:0000313" key="3">
    <source>
        <dbReference type="Proteomes" id="UP000318103"/>
    </source>
</evidence>
<feature type="compositionally biased region" description="Basic and acidic residues" evidence="1">
    <location>
        <begin position="116"/>
        <end position="126"/>
    </location>
</feature>
<dbReference type="EMBL" id="VFNX01000007">
    <property type="protein sequence ID" value="TQK79213.1"/>
    <property type="molecule type" value="Genomic_DNA"/>
</dbReference>
<gene>
    <name evidence="2" type="ORF">FB563_8205</name>
</gene>
<comment type="caution">
    <text evidence="2">The sequence shown here is derived from an EMBL/GenBank/DDBJ whole genome shotgun (WGS) entry which is preliminary data.</text>
</comment>